<evidence type="ECO:0000256" key="6">
    <source>
        <dbReference type="ARBA" id="ARBA00024199"/>
    </source>
</evidence>
<name>A0ABD3TTU3_9LAMI</name>
<dbReference type="GO" id="GO:0009736">
    <property type="term" value="P:cytokinin-activated signaling pathway"/>
    <property type="evidence" value="ECO:0007669"/>
    <property type="project" value="UniProtKB-KW"/>
</dbReference>
<keyword evidence="9" id="KW-1185">Reference proteome</keyword>
<dbReference type="GO" id="GO:0005737">
    <property type="term" value="C:cytoplasm"/>
    <property type="evidence" value="ECO:0007669"/>
    <property type="project" value="UniProtKB-SubCell"/>
</dbReference>
<comment type="similarity">
    <text evidence="6">Belongs to the SOFL plant protein family.</text>
</comment>
<feature type="compositionally biased region" description="Acidic residues" evidence="7">
    <location>
        <begin position="48"/>
        <end position="58"/>
    </location>
</feature>
<dbReference type="EMBL" id="JBJXBP010000003">
    <property type="protein sequence ID" value="KAL3840497.1"/>
    <property type="molecule type" value="Genomic_DNA"/>
</dbReference>
<evidence type="ECO:0000256" key="1">
    <source>
        <dbReference type="ARBA" id="ARBA00004496"/>
    </source>
</evidence>
<evidence type="ECO:0000256" key="4">
    <source>
        <dbReference type="ARBA" id="ARBA00022864"/>
    </source>
</evidence>
<keyword evidence="5" id="KW-0539">Nucleus</keyword>
<dbReference type="InterPro" id="IPR044670">
    <property type="entry name" value="SOFL"/>
</dbReference>
<reference evidence="8 9" key="1">
    <citation type="submission" date="2024-12" db="EMBL/GenBank/DDBJ databases">
        <title>The unique morphological basis and parallel evolutionary history of personate flowers in Penstemon.</title>
        <authorList>
            <person name="Depatie T.H."/>
            <person name="Wessinger C.A."/>
        </authorList>
    </citation>
    <scope>NUCLEOTIDE SEQUENCE [LARGE SCALE GENOMIC DNA]</scope>
    <source>
        <strain evidence="8">WTNN_2</strain>
        <tissue evidence="8">Leaf</tissue>
    </source>
</reference>
<keyword evidence="3" id="KW-0203">Cytokinin biosynthesis</keyword>
<evidence type="ECO:0000256" key="7">
    <source>
        <dbReference type="SAM" id="MobiDB-lite"/>
    </source>
</evidence>
<proteinExistence type="inferred from homology"/>
<feature type="region of interest" description="Disordered" evidence="7">
    <location>
        <begin position="41"/>
        <end position="80"/>
    </location>
</feature>
<sequence length="172" mass="19629">MNVSTSECSSGCESGWTMYLDHFSNSNDYYNRGDFVKSTYNEYGRKEEEDDDDDDEDLSMVSDASSGPPHNHEYQKQSSETQYFYGGNASSFSQGKMKKKLNNKTKDQMVYCKEQNMCLDDTASSPFYHYSKDNVAPPDNHYSMENVQCEVESKTKKHLSFFKSSSKGKSGE</sequence>
<keyword evidence="2" id="KW-0963">Cytoplasm</keyword>
<dbReference type="PANTHER" id="PTHR33347:SF34">
    <property type="entry name" value="PROTEIN SOB FIVE-LIKE 6"/>
    <property type="match status" value="1"/>
</dbReference>
<evidence type="ECO:0000256" key="5">
    <source>
        <dbReference type="ARBA" id="ARBA00023242"/>
    </source>
</evidence>
<dbReference type="GO" id="GO:0009691">
    <property type="term" value="P:cytokinin biosynthetic process"/>
    <property type="evidence" value="ECO:0007669"/>
    <property type="project" value="UniProtKB-KW"/>
</dbReference>
<comment type="subcellular location">
    <subcellularLocation>
        <location evidence="1">Cytoplasm</location>
    </subcellularLocation>
</comment>
<gene>
    <name evidence="8" type="ORF">ACJIZ3_025088</name>
</gene>
<protein>
    <submittedName>
        <fullName evidence="8">Uncharacterized protein</fullName>
    </submittedName>
</protein>
<evidence type="ECO:0000313" key="8">
    <source>
        <dbReference type="EMBL" id="KAL3840497.1"/>
    </source>
</evidence>
<evidence type="ECO:0000256" key="3">
    <source>
        <dbReference type="ARBA" id="ARBA00022712"/>
    </source>
</evidence>
<accession>A0ABD3TTU3</accession>
<organism evidence="8 9">
    <name type="scientific">Penstemon smallii</name>
    <dbReference type="NCBI Taxonomy" id="265156"/>
    <lineage>
        <taxon>Eukaryota</taxon>
        <taxon>Viridiplantae</taxon>
        <taxon>Streptophyta</taxon>
        <taxon>Embryophyta</taxon>
        <taxon>Tracheophyta</taxon>
        <taxon>Spermatophyta</taxon>
        <taxon>Magnoliopsida</taxon>
        <taxon>eudicotyledons</taxon>
        <taxon>Gunneridae</taxon>
        <taxon>Pentapetalae</taxon>
        <taxon>asterids</taxon>
        <taxon>lamiids</taxon>
        <taxon>Lamiales</taxon>
        <taxon>Plantaginaceae</taxon>
        <taxon>Cheloneae</taxon>
        <taxon>Penstemon</taxon>
    </lineage>
</organism>
<dbReference type="AlphaFoldDB" id="A0ABD3TTU3"/>
<comment type="caution">
    <text evidence="8">The sequence shown here is derived from an EMBL/GenBank/DDBJ whole genome shotgun (WGS) entry which is preliminary data.</text>
</comment>
<evidence type="ECO:0000313" key="9">
    <source>
        <dbReference type="Proteomes" id="UP001634393"/>
    </source>
</evidence>
<evidence type="ECO:0000256" key="2">
    <source>
        <dbReference type="ARBA" id="ARBA00022490"/>
    </source>
</evidence>
<dbReference type="Proteomes" id="UP001634393">
    <property type="component" value="Unassembled WGS sequence"/>
</dbReference>
<keyword evidence="4" id="KW-0932">Cytokinin signaling pathway</keyword>
<dbReference type="PANTHER" id="PTHR33347">
    <property type="entry name" value="OSJNBA0091C07.3 PROTEIN"/>
    <property type="match status" value="1"/>
</dbReference>